<accession>A0A9F5N688</accession>
<comment type="subunit">
    <text evidence="2 11">Homodimer.</text>
</comment>
<dbReference type="PANTHER" id="PTHR10515:SF0">
    <property type="entry name" value="THYMIDINE PHOSPHORYLASE"/>
    <property type="match status" value="1"/>
</dbReference>
<dbReference type="Pfam" id="PF02885">
    <property type="entry name" value="Glycos_trans_3N"/>
    <property type="match status" value="1"/>
</dbReference>
<evidence type="ECO:0000256" key="3">
    <source>
        <dbReference type="ARBA" id="ARBA00011892"/>
    </source>
</evidence>
<dbReference type="SMART" id="SM00941">
    <property type="entry name" value="PYNP_C"/>
    <property type="match status" value="1"/>
</dbReference>
<dbReference type="PANTHER" id="PTHR10515">
    <property type="entry name" value="THYMIDINE PHOSPHORYLASE"/>
    <property type="match status" value="1"/>
</dbReference>
<evidence type="ECO:0000256" key="4">
    <source>
        <dbReference type="ARBA" id="ARBA00022553"/>
    </source>
</evidence>
<dbReference type="GO" id="GO:0005829">
    <property type="term" value="C:cytosol"/>
    <property type="evidence" value="ECO:0007669"/>
    <property type="project" value="TreeGrafter"/>
</dbReference>
<dbReference type="InterPro" id="IPR017872">
    <property type="entry name" value="Pyrmidine_PPase_CS"/>
</dbReference>
<dbReference type="OrthoDB" id="445007at2759"/>
<sequence>MSSSRGPTHPAPGPNDPEKGSLASVPEIIRKKRDGEKLQPEEIRYFVQGLSTGSLQEGQIGAMLMAIRLRGMEPDETLTLTQEMAASGTTLPWPKEWQELLVDKHSTGGVGDKVSLPLAPALAACGCKVPMISGRGLAHTGGTLDKLESVPGFRVSQSPEQMKQILEQVGCCIVEQSKELVPADKVLYALRDVTATVDSLPLMISSILSKKVVENLSALVLDVKFGSAALKHTLEDAQQFAQNLVSVGNQLGMKTAAVLSRMDEPLGRRVGNSLEVLEALQCLEGGGPKDLRELVITLGGILLWQTGRASSVRDGATQIGHVLDNGAALRTFQAMLQAQGVEAETARVLCEGTEEQRSQVLKPAGTQEELRTLQDGTVQQILAMPIAQVLHGLGAGRTREGQKINHRVGAELLVSVGQQVKKGTPWIRIHYETPKLSNTHRDTLQKALILADAEPAVPSLKVVKMLLSGEESEATGSQGEGEGAPEK</sequence>
<evidence type="ECO:0000313" key="14">
    <source>
        <dbReference type="Proteomes" id="UP000695026"/>
    </source>
</evidence>
<dbReference type="InterPro" id="IPR035902">
    <property type="entry name" value="Nuc_phospho_transferase"/>
</dbReference>
<dbReference type="GO" id="GO:0009032">
    <property type="term" value="F:thymidine phosphorylase activity"/>
    <property type="evidence" value="ECO:0007669"/>
    <property type="project" value="UniProtKB-UniRule"/>
</dbReference>
<evidence type="ECO:0000256" key="12">
    <source>
        <dbReference type="SAM" id="MobiDB-lite"/>
    </source>
</evidence>
<dbReference type="SUPFAM" id="SSF54680">
    <property type="entry name" value="Pyrimidine nucleoside phosphorylase C-terminal domain"/>
    <property type="match status" value="1"/>
</dbReference>
<evidence type="ECO:0000256" key="5">
    <source>
        <dbReference type="ARBA" id="ARBA00022676"/>
    </source>
</evidence>
<gene>
    <name evidence="15 16" type="primary">TYMP</name>
</gene>
<dbReference type="Pfam" id="PF00591">
    <property type="entry name" value="Glycos_transf_3"/>
    <property type="match status" value="1"/>
</dbReference>
<evidence type="ECO:0000256" key="2">
    <source>
        <dbReference type="ARBA" id="ARBA00011738"/>
    </source>
</evidence>
<comment type="similarity">
    <text evidence="1 11">Belongs to the thymidine/pyrimidine-nucleoside phosphorylase family.</text>
</comment>
<organism evidence="14 16">
    <name type="scientific">Python bivittatus</name>
    <name type="common">Burmese python</name>
    <name type="synonym">Python molurus bivittatus</name>
    <dbReference type="NCBI Taxonomy" id="176946"/>
    <lineage>
        <taxon>Eukaryota</taxon>
        <taxon>Metazoa</taxon>
        <taxon>Chordata</taxon>
        <taxon>Craniata</taxon>
        <taxon>Vertebrata</taxon>
        <taxon>Euteleostomi</taxon>
        <taxon>Lepidosauria</taxon>
        <taxon>Squamata</taxon>
        <taxon>Bifurcata</taxon>
        <taxon>Unidentata</taxon>
        <taxon>Episquamata</taxon>
        <taxon>Toxicofera</taxon>
        <taxon>Serpentes</taxon>
        <taxon>Henophidia</taxon>
        <taxon>Pythonidae</taxon>
        <taxon>Python</taxon>
    </lineage>
</organism>
<dbReference type="NCBIfam" id="TIGR02644">
    <property type="entry name" value="Y_phosphoryl"/>
    <property type="match status" value="1"/>
</dbReference>
<dbReference type="GO" id="GO:0004645">
    <property type="term" value="F:1,4-alpha-oligoglucan phosphorylase activity"/>
    <property type="evidence" value="ECO:0007669"/>
    <property type="project" value="InterPro"/>
</dbReference>
<dbReference type="GeneID" id="103063918"/>
<dbReference type="Pfam" id="PF07831">
    <property type="entry name" value="PYNP_C"/>
    <property type="match status" value="1"/>
</dbReference>
<dbReference type="RefSeq" id="XP_025030968.1">
    <property type="nucleotide sequence ID" value="XM_025175200.1"/>
</dbReference>
<dbReference type="GO" id="GO:0006213">
    <property type="term" value="P:pyrimidine nucleoside metabolic process"/>
    <property type="evidence" value="ECO:0007669"/>
    <property type="project" value="UniProtKB-UniRule"/>
</dbReference>
<dbReference type="FunFam" id="3.40.1030.10:FF:000003">
    <property type="entry name" value="Pyrimidine-nucleoside phosphorylase"/>
    <property type="match status" value="1"/>
</dbReference>
<evidence type="ECO:0000256" key="6">
    <source>
        <dbReference type="ARBA" id="ARBA00022679"/>
    </source>
</evidence>
<dbReference type="PIRSF" id="PIRSF000478">
    <property type="entry name" value="TP_PyNP"/>
    <property type="match status" value="1"/>
</dbReference>
<comment type="function">
    <text evidence="7 11">Catalyzes the reversible phosphorolysis of thymidine. The produced molecules are then utilized as carbon and energy sources or in the rescue of pyrimidine bases for nucleotide synthesis.</text>
</comment>
<dbReference type="PROSITE" id="PS00647">
    <property type="entry name" value="THYMID_PHOSPHORYLASE"/>
    <property type="match status" value="1"/>
</dbReference>
<dbReference type="Gene3D" id="3.40.1030.10">
    <property type="entry name" value="Nucleoside phosphorylase/phosphoribosyltransferase catalytic domain"/>
    <property type="match status" value="1"/>
</dbReference>
<dbReference type="Gene3D" id="1.20.970.10">
    <property type="entry name" value="Transferase, Pyrimidine Nucleoside Phosphorylase, Chain C"/>
    <property type="match status" value="1"/>
</dbReference>
<dbReference type="RefSeq" id="XP_007441569.1">
    <property type="nucleotide sequence ID" value="XM_007441507.3"/>
</dbReference>
<feature type="region of interest" description="Disordered" evidence="12">
    <location>
        <begin position="1"/>
        <end position="34"/>
    </location>
</feature>
<dbReference type="InterPro" id="IPR036566">
    <property type="entry name" value="PYNP-like_C_sf"/>
</dbReference>
<keyword evidence="6 11" id="KW-0808">Transferase</keyword>
<dbReference type="FunFam" id="1.20.970.10:FF:000011">
    <property type="entry name" value="Thymidine phosphorylase"/>
    <property type="match status" value="1"/>
</dbReference>
<evidence type="ECO:0000256" key="7">
    <source>
        <dbReference type="ARBA" id="ARBA00056544"/>
    </source>
</evidence>
<evidence type="ECO:0000256" key="11">
    <source>
        <dbReference type="PIRNR" id="PIRNR000478"/>
    </source>
</evidence>
<dbReference type="AlphaFoldDB" id="A0A9F5N688"/>
<dbReference type="EC" id="2.4.2.4" evidence="3 11"/>
<comment type="catalytic activity">
    <reaction evidence="11">
        <text>thymidine + phosphate = 2-deoxy-alpha-D-ribose 1-phosphate + thymine</text>
        <dbReference type="Rhea" id="RHEA:16037"/>
        <dbReference type="ChEBI" id="CHEBI:17748"/>
        <dbReference type="ChEBI" id="CHEBI:17821"/>
        <dbReference type="ChEBI" id="CHEBI:43474"/>
        <dbReference type="ChEBI" id="CHEBI:57259"/>
        <dbReference type="EC" id="2.4.2.4"/>
    </reaction>
</comment>
<dbReference type="InterPro" id="IPR036320">
    <property type="entry name" value="Glycosyl_Trfase_fam3_N_dom_sf"/>
</dbReference>
<feature type="domain" description="Pyrimidine nucleoside phosphorylase C-terminal" evidence="13">
    <location>
        <begin position="377"/>
        <end position="451"/>
    </location>
</feature>
<evidence type="ECO:0000256" key="9">
    <source>
        <dbReference type="ARBA" id="ARBA00073594"/>
    </source>
</evidence>
<keyword evidence="14" id="KW-1185">Reference proteome</keyword>
<protein>
    <recommendedName>
        <fullName evidence="9 11">Thymidine phosphorylase</fullName>
        <shortName evidence="11">TP</shortName>
        <ecNumber evidence="3 11">2.4.2.4</ecNumber>
    </recommendedName>
    <alternativeName>
        <fullName evidence="10 11">TdRPase</fullName>
    </alternativeName>
</protein>
<evidence type="ECO:0000256" key="10">
    <source>
        <dbReference type="ARBA" id="ARBA00078884"/>
    </source>
</evidence>
<keyword evidence="4" id="KW-0597">Phosphoprotein</keyword>
<evidence type="ECO:0000256" key="1">
    <source>
        <dbReference type="ARBA" id="ARBA00006915"/>
    </source>
</evidence>
<dbReference type="CTD" id="1890"/>
<dbReference type="InterPro" id="IPR018090">
    <property type="entry name" value="Pyrmidine_PPas_bac/euk"/>
</dbReference>
<evidence type="ECO:0000259" key="13">
    <source>
        <dbReference type="SMART" id="SM00941"/>
    </source>
</evidence>
<dbReference type="OMA" id="VWGGATN"/>
<dbReference type="SUPFAM" id="SSF47648">
    <property type="entry name" value="Nucleoside phosphorylase/phosphoribosyltransferase N-terminal domain"/>
    <property type="match status" value="1"/>
</dbReference>
<evidence type="ECO:0000256" key="8">
    <source>
        <dbReference type="ARBA" id="ARBA00060664"/>
    </source>
</evidence>
<name>A0A9F5N688_PYTBI</name>
<evidence type="ECO:0000313" key="16">
    <source>
        <dbReference type="RefSeq" id="XP_025030968.1"/>
    </source>
</evidence>
<dbReference type="KEGG" id="pbi:103063918"/>
<dbReference type="GO" id="GO:0006206">
    <property type="term" value="P:pyrimidine nucleobase metabolic process"/>
    <property type="evidence" value="ECO:0007669"/>
    <property type="project" value="InterPro"/>
</dbReference>
<keyword evidence="5 11" id="KW-0328">Glycosyltransferase</keyword>
<dbReference type="SUPFAM" id="SSF52418">
    <property type="entry name" value="Nucleoside phosphorylase/phosphoribosyltransferase catalytic domain"/>
    <property type="match status" value="1"/>
</dbReference>
<comment type="pathway">
    <text evidence="8 11">Pyrimidine metabolism; dTMP biosynthesis via salvage pathway; dTMP from thymine: step 1/2.</text>
</comment>
<proteinExistence type="inferred from homology"/>
<dbReference type="InterPro" id="IPR000312">
    <property type="entry name" value="Glycosyl_Trfase_fam3"/>
</dbReference>
<dbReference type="Proteomes" id="UP000695026">
    <property type="component" value="Unplaced"/>
</dbReference>
<dbReference type="InterPro" id="IPR013102">
    <property type="entry name" value="PYNP_C"/>
</dbReference>
<evidence type="ECO:0000313" key="15">
    <source>
        <dbReference type="RefSeq" id="XP_007441569.1"/>
    </source>
</evidence>
<dbReference type="InterPro" id="IPR017459">
    <property type="entry name" value="Glycosyl_Trfase_fam3_N_dom"/>
</dbReference>
<dbReference type="InterPro" id="IPR000053">
    <property type="entry name" value="Thymidine/pyrmidine_PPase"/>
</dbReference>
<dbReference type="NCBIfam" id="NF004490">
    <property type="entry name" value="PRK05820.1"/>
    <property type="match status" value="1"/>
</dbReference>
<dbReference type="Gene3D" id="3.90.1170.30">
    <property type="entry name" value="Pyrimidine nucleoside phosphorylase-like, C-terminal domain"/>
    <property type="match status" value="1"/>
</dbReference>
<reference evidence="15 16" key="1">
    <citation type="submission" date="2025-04" db="UniProtKB">
        <authorList>
            <consortium name="RefSeq"/>
        </authorList>
    </citation>
    <scope>IDENTIFICATION</scope>
    <source>
        <tissue evidence="15 16">Liver</tissue>
    </source>
</reference>
<dbReference type="FunFam" id="3.90.1170.30:FF:000003">
    <property type="entry name" value="Thymidine phosphorylase"/>
    <property type="match status" value="1"/>
</dbReference>